<dbReference type="GO" id="GO:0016836">
    <property type="term" value="F:hydro-lyase activity"/>
    <property type="evidence" value="ECO:0007669"/>
    <property type="project" value="TreeGrafter"/>
</dbReference>
<dbReference type="PROSITE" id="PS00909">
    <property type="entry name" value="MR_MLE_2"/>
    <property type="match status" value="1"/>
</dbReference>
<dbReference type="Gene3D" id="3.20.20.120">
    <property type="entry name" value="Enolase-like C-terminal domain"/>
    <property type="match status" value="1"/>
</dbReference>
<gene>
    <name evidence="5" type="ORF">METZ01_LOCUS270841</name>
</gene>
<dbReference type="SMART" id="SM00922">
    <property type="entry name" value="MR_MLE"/>
    <property type="match status" value="1"/>
</dbReference>
<dbReference type="SFLD" id="SFLDS00001">
    <property type="entry name" value="Enolase"/>
    <property type="match status" value="1"/>
</dbReference>
<dbReference type="SUPFAM" id="SSF51604">
    <property type="entry name" value="Enolase C-terminal domain-like"/>
    <property type="match status" value="1"/>
</dbReference>
<dbReference type="InterPro" id="IPR046945">
    <property type="entry name" value="RHMD-like"/>
</dbReference>
<keyword evidence="3" id="KW-0460">Magnesium</keyword>
<dbReference type="GO" id="GO:0009063">
    <property type="term" value="P:amino acid catabolic process"/>
    <property type="evidence" value="ECO:0007669"/>
    <property type="project" value="InterPro"/>
</dbReference>
<evidence type="ECO:0000313" key="5">
    <source>
        <dbReference type="EMBL" id="SVC17987.1"/>
    </source>
</evidence>
<keyword evidence="2" id="KW-0479">Metal-binding</keyword>
<dbReference type="CDD" id="cd03316">
    <property type="entry name" value="MR_like"/>
    <property type="match status" value="1"/>
</dbReference>
<evidence type="ECO:0000256" key="2">
    <source>
        <dbReference type="ARBA" id="ARBA00022723"/>
    </source>
</evidence>
<dbReference type="InterPro" id="IPR029065">
    <property type="entry name" value="Enolase_C-like"/>
</dbReference>
<sequence>KEIARMKTMREAVGPDITLMLDINQGWDVNTAINIGSELAQYDLYWLEDPVNHQDYQGLARVADKLVTPVAAGEYHYGIEPFRTMLENRSIDIVMVDLLRAGGITQWMKVAHMAEAYNLPVVSHLATEILGHGIAACPNGQWVEHMPWTFAMFTEEPLIKEGMMVMPSKPGLGLEFDEDNLVRYKHQG</sequence>
<organism evidence="5">
    <name type="scientific">marine metagenome</name>
    <dbReference type="NCBI Taxonomy" id="408172"/>
    <lineage>
        <taxon>unclassified sequences</taxon>
        <taxon>metagenomes</taxon>
        <taxon>ecological metagenomes</taxon>
    </lineage>
</organism>
<reference evidence="5" key="1">
    <citation type="submission" date="2018-05" db="EMBL/GenBank/DDBJ databases">
        <authorList>
            <person name="Lanie J.A."/>
            <person name="Ng W.-L."/>
            <person name="Kazmierczak K.M."/>
            <person name="Andrzejewski T.M."/>
            <person name="Davidsen T.M."/>
            <person name="Wayne K.J."/>
            <person name="Tettelin H."/>
            <person name="Glass J.I."/>
            <person name="Rusch D."/>
            <person name="Podicherti R."/>
            <person name="Tsui H.-C.T."/>
            <person name="Winkler M.E."/>
        </authorList>
    </citation>
    <scope>NUCLEOTIDE SEQUENCE</scope>
</reference>
<dbReference type="EMBL" id="UINC01077664">
    <property type="protein sequence ID" value="SVC17987.1"/>
    <property type="molecule type" value="Genomic_DNA"/>
</dbReference>
<dbReference type="GO" id="GO:0000287">
    <property type="term" value="F:magnesium ion binding"/>
    <property type="evidence" value="ECO:0007669"/>
    <property type="project" value="TreeGrafter"/>
</dbReference>
<name>A0A382K4I6_9ZZZZ</name>
<dbReference type="PANTHER" id="PTHR13794:SF58">
    <property type="entry name" value="MITOCHONDRIAL ENOLASE SUPERFAMILY MEMBER 1"/>
    <property type="match status" value="1"/>
</dbReference>
<feature type="non-terminal residue" evidence="5">
    <location>
        <position position="1"/>
    </location>
</feature>
<proteinExistence type="predicted"/>
<dbReference type="AlphaFoldDB" id="A0A382K4I6"/>
<dbReference type="PANTHER" id="PTHR13794">
    <property type="entry name" value="ENOLASE SUPERFAMILY, MANDELATE RACEMASE"/>
    <property type="match status" value="1"/>
</dbReference>
<dbReference type="InterPro" id="IPR013342">
    <property type="entry name" value="Mandelate_racemase_C"/>
</dbReference>
<accession>A0A382K4I6</accession>
<protein>
    <recommendedName>
        <fullName evidence="4">Mandelate racemase/muconate lactonizing enzyme C-terminal domain-containing protein</fullName>
    </recommendedName>
</protein>
<dbReference type="Pfam" id="PF13378">
    <property type="entry name" value="MR_MLE_C"/>
    <property type="match status" value="1"/>
</dbReference>
<evidence type="ECO:0000259" key="4">
    <source>
        <dbReference type="SMART" id="SM00922"/>
    </source>
</evidence>
<evidence type="ECO:0000256" key="1">
    <source>
        <dbReference type="ARBA" id="ARBA00001946"/>
    </source>
</evidence>
<comment type="cofactor">
    <cofactor evidence="1">
        <name>Mg(2+)</name>
        <dbReference type="ChEBI" id="CHEBI:18420"/>
    </cofactor>
</comment>
<dbReference type="GO" id="GO:0016052">
    <property type="term" value="P:carbohydrate catabolic process"/>
    <property type="evidence" value="ECO:0007669"/>
    <property type="project" value="TreeGrafter"/>
</dbReference>
<dbReference type="InterPro" id="IPR018110">
    <property type="entry name" value="Mandel_Rmase/mucon_lact_enz_CS"/>
</dbReference>
<feature type="domain" description="Mandelate racemase/muconate lactonizing enzyme C-terminal" evidence="4">
    <location>
        <begin position="3"/>
        <end position="69"/>
    </location>
</feature>
<evidence type="ECO:0000256" key="3">
    <source>
        <dbReference type="ARBA" id="ARBA00022842"/>
    </source>
</evidence>
<dbReference type="InterPro" id="IPR036849">
    <property type="entry name" value="Enolase-like_C_sf"/>
</dbReference>